<dbReference type="InterPro" id="IPR036291">
    <property type="entry name" value="NAD(P)-bd_dom_sf"/>
</dbReference>
<dbReference type="SUPFAM" id="SSF51735">
    <property type="entry name" value="NAD(P)-binding Rossmann-fold domains"/>
    <property type="match status" value="1"/>
</dbReference>
<proteinExistence type="predicted"/>
<dbReference type="Proteomes" id="UP000184038">
    <property type="component" value="Unassembled WGS sequence"/>
</dbReference>
<feature type="domain" description="GFO/IDH/MocA-like oxidoreductase" evidence="2">
    <location>
        <begin position="137"/>
        <end position="214"/>
    </location>
</feature>
<dbReference type="AlphaFoldDB" id="A0A1M7NLV0"/>
<evidence type="ECO:0000313" key="3">
    <source>
        <dbReference type="EMBL" id="SHN04891.1"/>
    </source>
</evidence>
<dbReference type="InterPro" id="IPR000683">
    <property type="entry name" value="Gfo/Idh/MocA-like_OxRdtase_N"/>
</dbReference>
<dbReference type="STRING" id="1120996.SAMN02746066_04606"/>
<evidence type="ECO:0000259" key="1">
    <source>
        <dbReference type="Pfam" id="PF01408"/>
    </source>
</evidence>
<dbReference type="Pfam" id="PF01408">
    <property type="entry name" value="GFO_IDH_MocA"/>
    <property type="match status" value="1"/>
</dbReference>
<organism evidence="3 4">
    <name type="scientific">Anaerosporobacter mobilis DSM 15930</name>
    <dbReference type="NCBI Taxonomy" id="1120996"/>
    <lineage>
        <taxon>Bacteria</taxon>
        <taxon>Bacillati</taxon>
        <taxon>Bacillota</taxon>
        <taxon>Clostridia</taxon>
        <taxon>Lachnospirales</taxon>
        <taxon>Lachnospiraceae</taxon>
        <taxon>Anaerosporobacter</taxon>
    </lineage>
</organism>
<evidence type="ECO:0000313" key="4">
    <source>
        <dbReference type="Proteomes" id="UP000184038"/>
    </source>
</evidence>
<protein>
    <submittedName>
        <fullName evidence="3">Oxidoreductase family, C-terminal alpha/beta domain</fullName>
    </submittedName>
</protein>
<dbReference type="RefSeq" id="WP_073291906.1">
    <property type="nucleotide sequence ID" value="NZ_FRCP01000033.1"/>
</dbReference>
<evidence type="ECO:0000259" key="2">
    <source>
        <dbReference type="Pfam" id="PF22725"/>
    </source>
</evidence>
<dbReference type="InterPro" id="IPR055170">
    <property type="entry name" value="GFO_IDH_MocA-like_dom"/>
</dbReference>
<accession>A0A1M7NLV0</accession>
<dbReference type="OrthoDB" id="9781966at2"/>
<dbReference type="EMBL" id="FRCP01000033">
    <property type="protein sequence ID" value="SHN04891.1"/>
    <property type="molecule type" value="Genomic_DNA"/>
</dbReference>
<feature type="domain" description="Gfo/Idh/MocA-like oxidoreductase N-terminal" evidence="1">
    <location>
        <begin position="5"/>
        <end position="127"/>
    </location>
</feature>
<gene>
    <name evidence="3" type="ORF">SAMN02746066_04606</name>
</gene>
<dbReference type="Pfam" id="PF22725">
    <property type="entry name" value="GFO_IDH_MocA_C3"/>
    <property type="match status" value="1"/>
</dbReference>
<dbReference type="Gene3D" id="3.30.360.10">
    <property type="entry name" value="Dihydrodipicolinate Reductase, domain 2"/>
    <property type="match status" value="1"/>
</dbReference>
<reference evidence="3 4" key="1">
    <citation type="submission" date="2016-11" db="EMBL/GenBank/DDBJ databases">
        <authorList>
            <person name="Jaros S."/>
            <person name="Januszkiewicz K."/>
            <person name="Wedrychowicz H."/>
        </authorList>
    </citation>
    <scope>NUCLEOTIDE SEQUENCE [LARGE SCALE GENOMIC DNA]</scope>
    <source>
        <strain evidence="3 4">DSM 15930</strain>
    </source>
</reference>
<dbReference type="SUPFAM" id="SSF55347">
    <property type="entry name" value="Glyceraldehyde-3-phosphate dehydrogenase-like, C-terminal domain"/>
    <property type="match status" value="1"/>
</dbReference>
<dbReference type="InterPro" id="IPR051450">
    <property type="entry name" value="Gfo/Idh/MocA_Oxidoreductases"/>
</dbReference>
<dbReference type="Gene3D" id="3.40.50.720">
    <property type="entry name" value="NAD(P)-binding Rossmann-like Domain"/>
    <property type="match status" value="1"/>
</dbReference>
<name>A0A1M7NLV0_9FIRM</name>
<sequence>MSKKITVAIAGLGNRGKDAYATKQKLFTDMMEIVAIADIDPSKVEEVAKEYHIKPECCFTSAEEMMEQEQLADALFLCTQDRQHVRHAIPALHKGYDILLEKPVSPDLEECREIIKVAEECKRKVVVCHVLRYTPYYMKLKEILDSKVIGEIVSVQASESVGYYHQAHSFVRGNWRNSEETSPMILQKCCHDMDILLWLTGKGCKSISSYGSLNYFKKENAPEGATLRCLEGCKVKDCCPYDAEKIYITENPFGVARGNTRWPNNVLDLHPSVETITEALKKGPYGRCVFHCDNNVVDHQVINLLMEDNTTVSFTMCAFTKDNVRDIKIMGTMGEIVGNMESNLIRIMPFGKETMTIDVRNNVNPLSGHGGGDEGIIKEFLELLIENREQNANGSITTLEKSVESHYIALGAERSRLEGGRPVTVEEMRGV</sequence>
<keyword evidence="4" id="KW-1185">Reference proteome</keyword>
<dbReference type="PANTHER" id="PTHR43377:SF2">
    <property type="entry name" value="BINDING ROSSMANN FOLD OXIDOREDUCTASE, PUTATIVE (AFU_ORTHOLOGUE AFUA_4G00560)-RELATED"/>
    <property type="match status" value="1"/>
</dbReference>
<dbReference type="GO" id="GO:0000166">
    <property type="term" value="F:nucleotide binding"/>
    <property type="evidence" value="ECO:0007669"/>
    <property type="project" value="InterPro"/>
</dbReference>
<dbReference type="PANTHER" id="PTHR43377">
    <property type="entry name" value="BILIVERDIN REDUCTASE A"/>
    <property type="match status" value="1"/>
</dbReference>